<evidence type="ECO:0000256" key="1">
    <source>
        <dbReference type="SAM" id="MobiDB-lite"/>
    </source>
</evidence>
<dbReference type="RefSeq" id="WP_195005160.1">
    <property type="nucleotide sequence ID" value="NZ_JADLQN010000012.1"/>
</dbReference>
<accession>A0ABS0DIN1</accession>
<evidence type="ECO:0000313" key="3">
    <source>
        <dbReference type="Proteomes" id="UP000707731"/>
    </source>
</evidence>
<dbReference type="EMBL" id="JADLQN010000012">
    <property type="protein sequence ID" value="MBF6358329.1"/>
    <property type="molecule type" value="Genomic_DNA"/>
</dbReference>
<dbReference type="Proteomes" id="UP000707731">
    <property type="component" value="Unassembled WGS sequence"/>
</dbReference>
<gene>
    <name evidence="2" type="ORF">IU449_27910</name>
</gene>
<sequence length="83" mass="9306">MGNSASRDARRPKRPADTTDILLSLPTELAERLESVLAYTYPHTGVKTKQQFIRTAIAQACADHENRYNDGDRWPPIPKPSAE</sequence>
<proteinExistence type="predicted"/>
<comment type="caution">
    <text evidence="2">The sequence shown here is derived from an EMBL/GenBank/DDBJ whole genome shotgun (WGS) entry which is preliminary data.</text>
</comment>
<feature type="region of interest" description="Disordered" evidence="1">
    <location>
        <begin position="64"/>
        <end position="83"/>
    </location>
</feature>
<keyword evidence="3" id="KW-1185">Reference proteome</keyword>
<feature type="compositionally biased region" description="Basic and acidic residues" evidence="1">
    <location>
        <begin position="64"/>
        <end position="73"/>
    </location>
</feature>
<evidence type="ECO:0000313" key="2">
    <source>
        <dbReference type="EMBL" id="MBF6358329.1"/>
    </source>
</evidence>
<protein>
    <recommendedName>
        <fullName evidence="4">Centromere-binding protein ParB C-terminal domain-containing protein</fullName>
    </recommendedName>
</protein>
<organism evidence="2 3">
    <name type="scientific">Nocardia higoensis</name>
    <dbReference type="NCBI Taxonomy" id="228599"/>
    <lineage>
        <taxon>Bacteria</taxon>
        <taxon>Bacillati</taxon>
        <taxon>Actinomycetota</taxon>
        <taxon>Actinomycetes</taxon>
        <taxon>Mycobacteriales</taxon>
        <taxon>Nocardiaceae</taxon>
        <taxon>Nocardia</taxon>
    </lineage>
</organism>
<name>A0ABS0DIN1_9NOCA</name>
<evidence type="ECO:0008006" key="4">
    <source>
        <dbReference type="Google" id="ProtNLM"/>
    </source>
</evidence>
<reference evidence="2 3" key="1">
    <citation type="submission" date="2020-10" db="EMBL/GenBank/DDBJ databases">
        <title>Identification of Nocardia species via Next-generation sequencing and recognition of intraspecies genetic diversity.</title>
        <authorList>
            <person name="Li P."/>
            <person name="Li P."/>
            <person name="Lu B."/>
        </authorList>
    </citation>
    <scope>NUCLEOTIDE SEQUENCE [LARGE SCALE GENOMIC DNA]</scope>
    <source>
        <strain evidence="2 3">BJ06-0143</strain>
    </source>
</reference>
<dbReference type="Gene3D" id="6.10.180.30">
    <property type="match status" value="1"/>
</dbReference>